<dbReference type="KEGG" id="ast:Asulf_01705"/>
<dbReference type="AlphaFoldDB" id="N0BM48"/>
<dbReference type="HOGENOM" id="CLU_3194322_0_0_2"/>
<evidence type="ECO:0000313" key="1">
    <source>
        <dbReference type="EMBL" id="AGK61676.1"/>
    </source>
</evidence>
<proteinExistence type="predicted"/>
<keyword evidence="2" id="KW-1185">Reference proteome</keyword>
<name>N0BM48_9EURY</name>
<accession>N0BM48</accession>
<reference evidence="1 2" key="1">
    <citation type="journal article" date="2013" name="Genome Announc.">
        <title>Complete Genome Sequence of the Thermophilic and Facultatively Chemolithoautotrophic Sulfate Reducer Archaeoglobus sulfaticallidus Strain PM70-1T.</title>
        <authorList>
            <person name="Stokke R."/>
            <person name="Hocking W.P."/>
            <person name="Steinsbu B.O."/>
            <person name="Steen I.H."/>
        </authorList>
    </citation>
    <scope>NUCLEOTIDE SEQUENCE [LARGE SCALE GENOMIC DNA]</scope>
    <source>
        <strain evidence="1">PM70-1</strain>
    </source>
</reference>
<gene>
    <name evidence="1" type="ORF">Asulf_01705</name>
</gene>
<sequence>MIRDGSRYWKAIELVRRVAECYLSGMVLLSQKTAECLAKNSHPLS</sequence>
<organism evidence="1 2">
    <name type="scientific">Archaeoglobus sulfaticallidus PM70-1</name>
    <dbReference type="NCBI Taxonomy" id="387631"/>
    <lineage>
        <taxon>Archaea</taxon>
        <taxon>Methanobacteriati</taxon>
        <taxon>Methanobacteriota</taxon>
        <taxon>Archaeoglobi</taxon>
        <taxon>Archaeoglobales</taxon>
        <taxon>Archaeoglobaceae</taxon>
        <taxon>Archaeoglobus</taxon>
    </lineage>
</organism>
<dbReference type="Proteomes" id="UP000013307">
    <property type="component" value="Chromosome"/>
</dbReference>
<evidence type="ECO:0000313" key="2">
    <source>
        <dbReference type="Proteomes" id="UP000013307"/>
    </source>
</evidence>
<dbReference type="STRING" id="387631.Asulf_01705"/>
<dbReference type="EMBL" id="CP005290">
    <property type="protein sequence ID" value="AGK61676.1"/>
    <property type="molecule type" value="Genomic_DNA"/>
</dbReference>
<protein>
    <submittedName>
        <fullName evidence="1">Uncharacterized protein</fullName>
    </submittedName>
</protein>